<evidence type="ECO:0000313" key="2">
    <source>
        <dbReference type="Proteomes" id="UP000326565"/>
    </source>
</evidence>
<accession>A0A5N5WN93</accession>
<keyword evidence="2" id="KW-1185">Reference proteome</keyword>
<evidence type="ECO:0000313" key="1">
    <source>
        <dbReference type="EMBL" id="KAB8068764.1"/>
    </source>
</evidence>
<organism evidence="1 2">
    <name type="scientific">Aspergillus leporis</name>
    <dbReference type="NCBI Taxonomy" id="41062"/>
    <lineage>
        <taxon>Eukaryota</taxon>
        <taxon>Fungi</taxon>
        <taxon>Dikarya</taxon>
        <taxon>Ascomycota</taxon>
        <taxon>Pezizomycotina</taxon>
        <taxon>Eurotiomycetes</taxon>
        <taxon>Eurotiomycetidae</taxon>
        <taxon>Eurotiales</taxon>
        <taxon>Aspergillaceae</taxon>
        <taxon>Aspergillus</taxon>
        <taxon>Aspergillus subgen. Circumdati</taxon>
    </lineage>
</organism>
<protein>
    <submittedName>
        <fullName evidence="1">Uncharacterized protein</fullName>
    </submittedName>
</protein>
<name>A0A5N5WN93_9EURO</name>
<dbReference type="EMBL" id="ML732374">
    <property type="protein sequence ID" value="KAB8068764.1"/>
    <property type="molecule type" value="Genomic_DNA"/>
</dbReference>
<dbReference type="Proteomes" id="UP000326565">
    <property type="component" value="Unassembled WGS sequence"/>
</dbReference>
<reference evidence="1 2" key="1">
    <citation type="submission" date="2019-04" db="EMBL/GenBank/DDBJ databases">
        <title>Friends and foes A comparative genomics study of 23 Aspergillus species from section Flavi.</title>
        <authorList>
            <consortium name="DOE Joint Genome Institute"/>
            <person name="Kjaerbolling I."/>
            <person name="Vesth T."/>
            <person name="Frisvad J.C."/>
            <person name="Nybo J.L."/>
            <person name="Theobald S."/>
            <person name="Kildgaard S."/>
            <person name="Isbrandt T."/>
            <person name="Kuo A."/>
            <person name="Sato A."/>
            <person name="Lyhne E.K."/>
            <person name="Kogle M.E."/>
            <person name="Wiebenga A."/>
            <person name="Kun R.S."/>
            <person name="Lubbers R.J."/>
            <person name="Makela M.R."/>
            <person name="Barry K."/>
            <person name="Chovatia M."/>
            <person name="Clum A."/>
            <person name="Daum C."/>
            <person name="Haridas S."/>
            <person name="He G."/>
            <person name="LaButti K."/>
            <person name="Lipzen A."/>
            <person name="Mondo S."/>
            <person name="Riley R."/>
            <person name="Salamov A."/>
            <person name="Simmons B.A."/>
            <person name="Magnuson J.K."/>
            <person name="Henrissat B."/>
            <person name="Mortensen U.H."/>
            <person name="Larsen T.O."/>
            <person name="Devries R.P."/>
            <person name="Grigoriev I.V."/>
            <person name="Machida M."/>
            <person name="Baker S.E."/>
            <person name="Andersen M.R."/>
        </authorList>
    </citation>
    <scope>NUCLEOTIDE SEQUENCE [LARGE SCALE GENOMIC DNA]</scope>
    <source>
        <strain evidence="1 2">CBS 151.66</strain>
    </source>
</reference>
<dbReference type="AlphaFoldDB" id="A0A5N5WN93"/>
<sequence length="86" mass="9913">MGGELSLLKDPRILLGCFLCPLPQRRWVTTSEFSRIAVHRTYVCIYLSTTNDIPFELIEFNQESLNIRMIWSTITSSLIINHLTIA</sequence>
<gene>
    <name evidence="1" type="ORF">BDV29DRAFT_183942</name>
</gene>
<proteinExistence type="predicted"/>